<dbReference type="Gene3D" id="2.60.120.200">
    <property type="match status" value="1"/>
</dbReference>
<sequence>MDKLSLCFLVVIGLPGAFLQSDMQNKAFVFPIESDKSFVTLFAKVQEPLKAFTVCLRVYTALTRPYSLFSYATRTQSNEILLFKDRSGVYSVSVGGSDAYFKAPEKSYAPMHFCISWESSSGIVELWVDGRPMVRTSLKKGYAVGAGANIILGQEQDSFAGNFDTNQSLVGDIGEVNMWDFVLSPVEINSVYNGKAFSANVLNWQELSYEAQGEVFVKTQLWT</sequence>
<comment type="function">
    <text evidence="8">Displays several functions associated with host defense: it promotes agglutination, bacterial capsular swelling, phagocytosis and complement fixation through its calcium-dependent binding to phosphorylcholine. Can interact with DNA and histones and may scavenge nuclear material released from damaged circulating cells.</text>
</comment>
<dbReference type="PROSITE" id="PS51828">
    <property type="entry name" value="PTX_2"/>
    <property type="match status" value="1"/>
</dbReference>
<comment type="cofactor">
    <cofactor evidence="11">
        <name>Ca(2+)</name>
        <dbReference type="ChEBI" id="CHEBI:29108"/>
    </cofactor>
    <text evidence="11">Binds 2 calcium ions per subunit.</text>
</comment>
<dbReference type="InterPro" id="IPR001759">
    <property type="entry name" value="PTX_dom"/>
</dbReference>
<evidence type="ECO:0000313" key="13">
    <source>
        <dbReference type="Proteomes" id="UP001165780"/>
    </source>
</evidence>
<keyword evidence="13" id="KW-1185">Reference proteome</keyword>
<comment type="subcellular location">
    <subcellularLocation>
        <location evidence="1 11">Secreted</location>
    </subcellularLocation>
</comment>
<dbReference type="InterPro" id="IPR030476">
    <property type="entry name" value="Pentaxin_CS"/>
</dbReference>
<dbReference type="AlphaFoldDB" id="A0A9V1EUC2"/>
<dbReference type="PROSITE" id="PS00289">
    <property type="entry name" value="PTX_1"/>
    <property type="match status" value="1"/>
</dbReference>
<keyword evidence="3" id="KW-0964">Secreted</keyword>
<evidence type="ECO:0000256" key="11">
    <source>
        <dbReference type="RuleBase" id="RU362112"/>
    </source>
</evidence>
<dbReference type="PANTHER" id="PTHR45869:SF7">
    <property type="entry name" value="C-REACTIVE PROTEIN"/>
    <property type="match status" value="1"/>
</dbReference>
<keyword evidence="7 10" id="KW-1015">Disulfide bond</keyword>
<evidence type="ECO:0000256" key="1">
    <source>
        <dbReference type="ARBA" id="ARBA00004613"/>
    </source>
</evidence>
<evidence type="ECO:0000259" key="12">
    <source>
        <dbReference type="PROSITE" id="PS51828"/>
    </source>
</evidence>
<evidence type="ECO:0000256" key="3">
    <source>
        <dbReference type="ARBA" id="ARBA00022525"/>
    </source>
</evidence>
<comment type="subunit">
    <text evidence="11">Homopentamer. Pentaxin (or pentraxin) have a discoid arrangement of 5 non-covalently bound subunits.</text>
</comment>
<dbReference type="GO" id="GO:0001849">
    <property type="term" value="F:complement component C1q complex binding"/>
    <property type="evidence" value="ECO:0007669"/>
    <property type="project" value="TreeGrafter"/>
</dbReference>
<dbReference type="GO" id="GO:0005615">
    <property type="term" value="C:extracellular space"/>
    <property type="evidence" value="ECO:0007669"/>
    <property type="project" value="TreeGrafter"/>
</dbReference>
<organism evidence="13 14">
    <name type="scientific">Panthera pardus</name>
    <name type="common">Leopard</name>
    <name type="synonym">Felis pardus</name>
    <dbReference type="NCBI Taxonomy" id="9691"/>
    <lineage>
        <taxon>Eukaryota</taxon>
        <taxon>Metazoa</taxon>
        <taxon>Chordata</taxon>
        <taxon>Craniata</taxon>
        <taxon>Vertebrata</taxon>
        <taxon>Euteleostomi</taxon>
        <taxon>Mammalia</taxon>
        <taxon>Eutheria</taxon>
        <taxon>Laurasiatheria</taxon>
        <taxon>Carnivora</taxon>
        <taxon>Feliformia</taxon>
        <taxon>Felidae</taxon>
        <taxon>Pantherinae</taxon>
        <taxon>Panthera</taxon>
    </lineage>
</organism>
<feature type="domain" description="Pentraxin (PTX)" evidence="12">
    <location>
        <begin position="24"/>
        <end position="223"/>
    </location>
</feature>
<dbReference type="GO" id="GO:0045087">
    <property type="term" value="P:innate immune response"/>
    <property type="evidence" value="ECO:0007669"/>
    <property type="project" value="TreeGrafter"/>
</dbReference>
<accession>A0A9V1EUC2</accession>
<gene>
    <name evidence="14" type="primary">CRP</name>
</gene>
<evidence type="ECO:0000256" key="2">
    <source>
        <dbReference type="ARBA" id="ARBA00022486"/>
    </source>
</evidence>
<dbReference type="GO" id="GO:0030169">
    <property type="term" value="F:low-density lipoprotein particle binding"/>
    <property type="evidence" value="ECO:0007669"/>
    <property type="project" value="TreeGrafter"/>
</dbReference>
<name>A0A9V1EUC2_PANPR</name>
<evidence type="ECO:0000256" key="9">
    <source>
        <dbReference type="ARBA" id="ARBA00038102"/>
    </source>
</evidence>
<keyword evidence="2" id="KW-0011">Acute phase</keyword>
<dbReference type="CDD" id="cd00152">
    <property type="entry name" value="PTX"/>
    <property type="match status" value="1"/>
</dbReference>
<evidence type="ECO:0000256" key="7">
    <source>
        <dbReference type="ARBA" id="ARBA00023157"/>
    </source>
</evidence>
<feature type="signal peptide" evidence="11">
    <location>
        <begin position="1"/>
        <end position="19"/>
    </location>
</feature>
<dbReference type="InterPro" id="IPR051005">
    <property type="entry name" value="Pentraxin_domain"/>
</dbReference>
<dbReference type="CTD" id="1401"/>
<keyword evidence="5 11" id="KW-0732">Signal</keyword>
<protein>
    <recommendedName>
        <fullName evidence="11">Pentraxin family member</fullName>
    </recommendedName>
</protein>
<comment type="similarity">
    <text evidence="9 11">Belongs to the pentraxin family.</text>
</comment>
<evidence type="ECO:0000256" key="4">
    <source>
        <dbReference type="ARBA" id="ARBA00022723"/>
    </source>
</evidence>
<dbReference type="SMART" id="SM00159">
    <property type="entry name" value="PTX"/>
    <property type="match status" value="1"/>
</dbReference>
<keyword evidence="6 11" id="KW-0106">Calcium</keyword>
<evidence type="ECO:0000313" key="14">
    <source>
        <dbReference type="RefSeq" id="XP_019288899.2"/>
    </source>
</evidence>
<dbReference type="Pfam" id="PF00354">
    <property type="entry name" value="Pentaxin"/>
    <property type="match status" value="1"/>
</dbReference>
<evidence type="ECO:0000256" key="10">
    <source>
        <dbReference type="PROSITE-ProRule" id="PRU01172"/>
    </source>
</evidence>
<evidence type="ECO:0000256" key="5">
    <source>
        <dbReference type="ARBA" id="ARBA00022729"/>
    </source>
</evidence>
<dbReference type="GO" id="GO:0046872">
    <property type="term" value="F:metal ion binding"/>
    <property type="evidence" value="ECO:0007669"/>
    <property type="project" value="UniProtKB-KW"/>
</dbReference>
<dbReference type="FunFam" id="2.60.120.200:FF:000070">
    <property type="entry name" value="Serum amyloid P-component"/>
    <property type="match status" value="1"/>
</dbReference>
<feature type="disulfide bond" evidence="10">
    <location>
        <begin position="55"/>
        <end position="114"/>
    </location>
</feature>
<dbReference type="PRINTS" id="PR00895">
    <property type="entry name" value="PENTAXIN"/>
</dbReference>
<dbReference type="PANTHER" id="PTHR45869">
    <property type="entry name" value="C-REACTIVE PROTEIN-RELATED"/>
    <property type="match status" value="1"/>
</dbReference>
<dbReference type="KEGG" id="ppad:109257316"/>
<evidence type="ECO:0000256" key="6">
    <source>
        <dbReference type="ARBA" id="ARBA00022837"/>
    </source>
</evidence>
<feature type="chain" id="PRO_5041012160" description="Pentraxin family member" evidence="11">
    <location>
        <begin position="20"/>
        <end position="223"/>
    </location>
</feature>
<dbReference type="InterPro" id="IPR013320">
    <property type="entry name" value="ConA-like_dom_sf"/>
</dbReference>
<proteinExistence type="inferred from homology"/>
<reference evidence="14" key="1">
    <citation type="submission" date="2025-08" db="UniProtKB">
        <authorList>
            <consortium name="RefSeq"/>
        </authorList>
    </citation>
    <scope>IDENTIFICATION</scope>
    <source>
        <tissue evidence="14">Whole blood</tissue>
    </source>
</reference>
<evidence type="ECO:0000256" key="8">
    <source>
        <dbReference type="ARBA" id="ARBA00037561"/>
    </source>
</evidence>
<dbReference type="GeneID" id="109257316"/>
<dbReference type="Proteomes" id="UP001165780">
    <property type="component" value="Unplaced"/>
</dbReference>
<keyword evidence="4 11" id="KW-0479">Metal-binding</keyword>
<dbReference type="SUPFAM" id="SSF49899">
    <property type="entry name" value="Concanavalin A-like lectins/glucanases"/>
    <property type="match status" value="1"/>
</dbReference>
<dbReference type="RefSeq" id="XP_019288899.2">
    <property type="nucleotide sequence ID" value="XM_019433354.2"/>
</dbReference>
<dbReference type="GO" id="GO:0006953">
    <property type="term" value="P:acute-phase response"/>
    <property type="evidence" value="ECO:0007669"/>
    <property type="project" value="UniProtKB-KW"/>
</dbReference>